<evidence type="ECO:0000256" key="2">
    <source>
        <dbReference type="SAM" id="Phobius"/>
    </source>
</evidence>
<gene>
    <name evidence="3" type="ORF">BCR44DRAFT_1427979</name>
</gene>
<keyword evidence="4" id="KW-1185">Reference proteome</keyword>
<evidence type="ECO:0000313" key="3">
    <source>
        <dbReference type="EMBL" id="ORZ38880.1"/>
    </source>
</evidence>
<organism evidence="3 4">
    <name type="scientific">Catenaria anguillulae PL171</name>
    <dbReference type="NCBI Taxonomy" id="765915"/>
    <lineage>
        <taxon>Eukaryota</taxon>
        <taxon>Fungi</taxon>
        <taxon>Fungi incertae sedis</taxon>
        <taxon>Blastocladiomycota</taxon>
        <taxon>Blastocladiomycetes</taxon>
        <taxon>Blastocladiales</taxon>
        <taxon>Catenariaceae</taxon>
        <taxon>Catenaria</taxon>
    </lineage>
</organism>
<sequence>MSSASFAVAAPLAGGQLCSGMTIVLTAQMMWEHGLTIGIYHDKRRQILLNLICFVCALNTTISYGYNATKASVLVSDLTTIITFLSVQYSLVILNHNTIIRAANIFTKGHISRERLDRYCTVLYILPPIVLIPIYFAFADKFGSDQPLNTSTWNSTVYKPLNIALIMITAVLATVTDIMLLNKVDAHFRTFANQGPNDGNEMRAPGTAPSTNSKLKEQLRERRKKIALRKDLWMNYAVTWTLLIADVVLKAVIAAGIPSWVTQGTSSGHPTGNPHATYTNTVVASHGMQPSGIPTTSGVYNPGFPISKVSQPVSKVGQQSGRQW</sequence>
<keyword evidence="2" id="KW-0472">Membrane</keyword>
<feature type="transmembrane region" description="Helical" evidence="2">
    <location>
        <begin position="232"/>
        <end position="257"/>
    </location>
</feature>
<accession>A0A1Y2HWA9</accession>
<dbReference type="OrthoDB" id="2099916at2759"/>
<reference evidence="3 4" key="1">
    <citation type="submission" date="2016-07" db="EMBL/GenBank/DDBJ databases">
        <title>Pervasive Adenine N6-methylation of Active Genes in Fungi.</title>
        <authorList>
            <consortium name="DOE Joint Genome Institute"/>
            <person name="Mondo S.J."/>
            <person name="Dannebaum R.O."/>
            <person name="Kuo R.C."/>
            <person name="Labutti K."/>
            <person name="Haridas S."/>
            <person name="Kuo A."/>
            <person name="Salamov A."/>
            <person name="Ahrendt S.R."/>
            <person name="Lipzen A."/>
            <person name="Sullivan W."/>
            <person name="Andreopoulos W.B."/>
            <person name="Clum A."/>
            <person name="Lindquist E."/>
            <person name="Daum C."/>
            <person name="Ramamoorthy G.K."/>
            <person name="Gryganskyi A."/>
            <person name="Culley D."/>
            <person name="Magnuson J.K."/>
            <person name="James T.Y."/>
            <person name="O'Malley M.A."/>
            <person name="Stajich J.E."/>
            <person name="Spatafora J.W."/>
            <person name="Visel A."/>
            <person name="Grigoriev I.V."/>
        </authorList>
    </citation>
    <scope>NUCLEOTIDE SEQUENCE [LARGE SCALE GENOMIC DNA]</scope>
    <source>
        <strain evidence="3 4">PL171</strain>
    </source>
</reference>
<dbReference type="EMBL" id="MCFL01000007">
    <property type="protein sequence ID" value="ORZ38880.1"/>
    <property type="molecule type" value="Genomic_DNA"/>
</dbReference>
<comment type="caution">
    <text evidence="3">The sequence shown here is derived from an EMBL/GenBank/DDBJ whole genome shotgun (WGS) entry which is preliminary data.</text>
</comment>
<dbReference type="AlphaFoldDB" id="A0A1Y2HWA9"/>
<keyword evidence="2" id="KW-0812">Transmembrane</keyword>
<feature type="transmembrane region" description="Helical" evidence="2">
    <location>
        <begin position="47"/>
        <end position="66"/>
    </location>
</feature>
<name>A0A1Y2HWA9_9FUNG</name>
<keyword evidence="2" id="KW-1133">Transmembrane helix</keyword>
<feature type="transmembrane region" description="Helical" evidence="2">
    <location>
        <begin position="119"/>
        <end position="138"/>
    </location>
</feature>
<protein>
    <submittedName>
        <fullName evidence="3">Uncharacterized protein</fullName>
    </submittedName>
</protein>
<dbReference type="Proteomes" id="UP000193411">
    <property type="component" value="Unassembled WGS sequence"/>
</dbReference>
<evidence type="ECO:0000256" key="1">
    <source>
        <dbReference type="SAM" id="MobiDB-lite"/>
    </source>
</evidence>
<feature type="transmembrane region" description="Helical" evidence="2">
    <location>
        <begin position="78"/>
        <end position="98"/>
    </location>
</feature>
<feature type="transmembrane region" description="Helical" evidence="2">
    <location>
        <begin position="158"/>
        <end position="181"/>
    </location>
</feature>
<feature type="region of interest" description="Disordered" evidence="1">
    <location>
        <begin position="195"/>
        <end position="217"/>
    </location>
</feature>
<proteinExistence type="predicted"/>
<feature type="transmembrane region" description="Helical" evidence="2">
    <location>
        <begin position="6"/>
        <end position="27"/>
    </location>
</feature>
<evidence type="ECO:0000313" key="4">
    <source>
        <dbReference type="Proteomes" id="UP000193411"/>
    </source>
</evidence>